<sequence length="357" mass="39928">MRAQAKQVRHEEEEESAFVSMTDMTVGFLFIMMILLAFFASQARDPETVPLSRFDAMVADRDEWRALAETREQTIARLESDLAEALQTVKVLTAQVSDLTRERDELKVENAALTSRVDELEKLIRKLQARIKDQDKQIERLKSELERLKQVDPLEAYLSQVSSARREVLTRLRDAILADFPDLKVELSEESDALRFQGEGLFASGSPELTSEKAAIVSRLAARLDEILPCFTLGEASRFDESCNPSFAMVEAVQIEGHTDNLGSDQLNRNLSAARANSTFFAMTGAAQGVMRHLNLKRQPVLSVAAYGPDRPVTSNETPTGRSTNRRIDLRFIMVTPKDTGGIRTIREALEAIGSRP</sequence>
<dbReference type="InterPro" id="IPR050330">
    <property type="entry name" value="Bact_OuterMem_StrucFunc"/>
</dbReference>
<dbReference type="InterPro" id="IPR036737">
    <property type="entry name" value="OmpA-like_sf"/>
</dbReference>
<evidence type="ECO:0000256" key="3">
    <source>
        <dbReference type="SAM" id="Phobius"/>
    </source>
</evidence>
<gene>
    <name evidence="5" type="ORF">J0X15_04065</name>
</gene>
<evidence type="ECO:0000313" key="5">
    <source>
        <dbReference type="EMBL" id="MBO0344390.1"/>
    </source>
</evidence>
<dbReference type="Gene3D" id="1.20.5.340">
    <property type="match status" value="1"/>
</dbReference>
<reference evidence="5" key="1">
    <citation type="submission" date="2021-03" db="EMBL/GenBank/DDBJ databases">
        <title>Roseibium sp. CAU 1637 isolated from Incheon.</title>
        <authorList>
            <person name="Kim W."/>
        </authorList>
    </citation>
    <scope>NUCLEOTIDE SEQUENCE</scope>
    <source>
        <strain evidence="5">CAU 1637</strain>
    </source>
</reference>
<dbReference type="Pfam" id="PF00691">
    <property type="entry name" value="OmpA"/>
    <property type="match status" value="1"/>
</dbReference>
<dbReference type="SUPFAM" id="SSF103088">
    <property type="entry name" value="OmpA-like"/>
    <property type="match status" value="1"/>
</dbReference>
<feature type="domain" description="OmpA-like" evidence="4">
    <location>
        <begin position="189"/>
        <end position="336"/>
    </location>
</feature>
<dbReference type="RefSeq" id="WP_206938431.1">
    <property type="nucleotide sequence ID" value="NZ_JAFLNF010000002.1"/>
</dbReference>
<feature type="transmembrane region" description="Helical" evidence="3">
    <location>
        <begin position="21"/>
        <end position="40"/>
    </location>
</feature>
<dbReference type="CDD" id="cd07185">
    <property type="entry name" value="OmpA_C-like"/>
    <property type="match status" value="1"/>
</dbReference>
<keyword evidence="3" id="KW-0812">Transmembrane</keyword>
<evidence type="ECO:0000259" key="4">
    <source>
        <dbReference type="PROSITE" id="PS51123"/>
    </source>
</evidence>
<accession>A0A939J454</accession>
<evidence type="ECO:0000256" key="1">
    <source>
        <dbReference type="PROSITE-ProRule" id="PRU00473"/>
    </source>
</evidence>
<dbReference type="InterPro" id="IPR006665">
    <property type="entry name" value="OmpA-like"/>
</dbReference>
<feature type="coiled-coil region" evidence="2">
    <location>
        <begin position="68"/>
        <end position="151"/>
    </location>
</feature>
<dbReference type="PROSITE" id="PS51123">
    <property type="entry name" value="OMPA_2"/>
    <property type="match status" value="1"/>
</dbReference>
<dbReference type="GO" id="GO:0016020">
    <property type="term" value="C:membrane"/>
    <property type="evidence" value="ECO:0007669"/>
    <property type="project" value="UniProtKB-UniRule"/>
</dbReference>
<dbReference type="PANTHER" id="PTHR30329">
    <property type="entry name" value="STATOR ELEMENT OF FLAGELLAR MOTOR COMPLEX"/>
    <property type="match status" value="1"/>
</dbReference>
<dbReference type="PANTHER" id="PTHR30329:SF21">
    <property type="entry name" value="LIPOPROTEIN YIAD-RELATED"/>
    <property type="match status" value="1"/>
</dbReference>
<evidence type="ECO:0000256" key="2">
    <source>
        <dbReference type="SAM" id="Coils"/>
    </source>
</evidence>
<keyword evidence="3" id="KW-1133">Transmembrane helix</keyword>
<keyword evidence="2" id="KW-0175">Coiled coil</keyword>
<dbReference type="EMBL" id="JAFLNF010000002">
    <property type="protein sequence ID" value="MBO0344390.1"/>
    <property type="molecule type" value="Genomic_DNA"/>
</dbReference>
<name>A0A939J454_9HYPH</name>
<keyword evidence="1 3" id="KW-0472">Membrane</keyword>
<organism evidence="5 6">
    <name type="scientific">Roseibium limicola</name>
    <dbReference type="NCBI Taxonomy" id="2816037"/>
    <lineage>
        <taxon>Bacteria</taxon>
        <taxon>Pseudomonadati</taxon>
        <taxon>Pseudomonadota</taxon>
        <taxon>Alphaproteobacteria</taxon>
        <taxon>Hyphomicrobiales</taxon>
        <taxon>Stappiaceae</taxon>
        <taxon>Roseibium</taxon>
    </lineage>
</organism>
<dbReference type="Proteomes" id="UP000664779">
    <property type="component" value="Unassembled WGS sequence"/>
</dbReference>
<dbReference type="AlphaFoldDB" id="A0A939J454"/>
<comment type="caution">
    <text evidence="5">The sequence shown here is derived from an EMBL/GenBank/DDBJ whole genome shotgun (WGS) entry which is preliminary data.</text>
</comment>
<proteinExistence type="predicted"/>
<protein>
    <submittedName>
        <fullName evidence="5">OmpA family protein</fullName>
    </submittedName>
</protein>
<keyword evidence="6" id="KW-1185">Reference proteome</keyword>
<dbReference type="Gene3D" id="3.30.1330.60">
    <property type="entry name" value="OmpA-like domain"/>
    <property type="match status" value="1"/>
</dbReference>
<evidence type="ECO:0000313" key="6">
    <source>
        <dbReference type="Proteomes" id="UP000664779"/>
    </source>
</evidence>